<organism evidence="2">
    <name type="scientific">Oryza meridionalis</name>
    <dbReference type="NCBI Taxonomy" id="40149"/>
    <lineage>
        <taxon>Eukaryota</taxon>
        <taxon>Viridiplantae</taxon>
        <taxon>Streptophyta</taxon>
        <taxon>Embryophyta</taxon>
        <taxon>Tracheophyta</taxon>
        <taxon>Spermatophyta</taxon>
        <taxon>Magnoliopsida</taxon>
        <taxon>Liliopsida</taxon>
        <taxon>Poales</taxon>
        <taxon>Poaceae</taxon>
        <taxon>BOP clade</taxon>
        <taxon>Oryzoideae</taxon>
        <taxon>Oryzeae</taxon>
        <taxon>Oryzinae</taxon>
        <taxon>Oryza</taxon>
    </lineage>
</organism>
<reference evidence="2" key="1">
    <citation type="submission" date="2015-04" db="UniProtKB">
        <authorList>
            <consortium name="EnsemblPlants"/>
        </authorList>
    </citation>
    <scope>IDENTIFICATION</scope>
</reference>
<dbReference type="EnsemblPlants" id="OMERI04G05380.3">
    <property type="protein sequence ID" value="OMERI04G05380.3"/>
    <property type="gene ID" value="OMERI04G05380"/>
</dbReference>
<reference evidence="2" key="2">
    <citation type="submission" date="2018-05" db="EMBL/GenBank/DDBJ databases">
        <title>OmerRS3 (Oryza meridionalis Reference Sequence Version 3).</title>
        <authorList>
            <person name="Zhang J."/>
            <person name="Kudrna D."/>
            <person name="Lee S."/>
            <person name="Talag J."/>
            <person name="Welchert J."/>
            <person name="Wing R.A."/>
        </authorList>
    </citation>
    <scope>NUCLEOTIDE SEQUENCE [LARGE SCALE GENOMIC DNA]</scope>
    <source>
        <strain evidence="2">cv. OR44</strain>
    </source>
</reference>
<evidence type="ECO:0000313" key="2">
    <source>
        <dbReference type="EnsemblPlants" id="OMERI04G05380.3"/>
    </source>
</evidence>
<keyword evidence="1" id="KW-0472">Membrane</keyword>
<keyword evidence="3" id="KW-1185">Reference proteome</keyword>
<dbReference type="Proteomes" id="UP000008021">
    <property type="component" value="Chromosome 4"/>
</dbReference>
<keyword evidence="1" id="KW-1133">Transmembrane helix</keyword>
<evidence type="ECO:0000313" key="3">
    <source>
        <dbReference type="Proteomes" id="UP000008021"/>
    </source>
</evidence>
<name>A0A0E0DBW5_9ORYZ</name>
<feature type="transmembrane region" description="Helical" evidence="1">
    <location>
        <begin position="25"/>
        <end position="45"/>
    </location>
</feature>
<protein>
    <submittedName>
        <fullName evidence="2">Uncharacterized protein</fullName>
    </submittedName>
</protein>
<dbReference type="HOGENOM" id="CLU_2726467_0_0_1"/>
<proteinExistence type="predicted"/>
<dbReference type="Gramene" id="OMERI04G05380.3">
    <property type="protein sequence ID" value="OMERI04G05380.3"/>
    <property type="gene ID" value="OMERI04G05380"/>
</dbReference>
<accession>A0A0E0DBW5</accession>
<sequence length="72" mass="8390">MWVGGNYGKARAQCHTCRCTWRLTALTSSCWNLFSVLFSFACIMLESKKSTYKLHQVYRCSPTIVQYLTKRD</sequence>
<evidence type="ECO:0000256" key="1">
    <source>
        <dbReference type="SAM" id="Phobius"/>
    </source>
</evidence>
<dbReference type="AlphaFoldDB" id="A0A0E0DBW5"/>
<keyword evidence="1" id="KW-0812">Transmembrane</keyword>